<dbReference type="PANTHER" id="PTHR45947">
    <property type="entry name" value="SULFOQUINOVOSYL TRANSFERASE SQD2"/>
    <property type="match status" value="1"/>
</dbReference>
<dbReference type="InterPro" id="IPR050194">
    <property type="entry name" value="Glycosyltransferase_grp1"/>
</dbReference>
<evidence type="ECO:0000259" key="3">
    <source>
        <dbReference type="Pfam" id="PF00534"/>
    </source>
</evidence>
<feature type="domain" description="Glycosyltransferase subfamily 4-like N-terminal" evidence="4">
    <location>
        <begin position="58"/>
        <end position="193"/>
    </location>
</feature>
<proteinExistence type="predicted"/>
<dbReference type="EMBL" id="JAMTCJ010000002">
    <property type="protein sequence ID" value="MCP2176523.1"/>
    <property type="molecule type" value="Genomic_DNA"/>
</dbReference>
<evidence type="ECO:0000259" key="4">
    <source>
        <dbReference type="Pfam" id="PF13439"/>
    </source>
</evidence>
<protein>
    <submittedName>
        <fullName evidence="5">Glycosyltransferase involved in cell wall bisynthesis</fullName>
    </submittedName>
</protein>
<keyword evidence="6" id="KW-1185">Reference proteome</keyword>
<dbReference type="Gene3D" id="3.40.50.2000">
    <property type="entry name" value="Glycogen Phosphorylase B"/>
    <property type="match status" value="2"/>
</dbReference>
<dbReference type="PANTHER" id="PTHR45947:SF3">
    <property type="entry name" value="SULFOQUINOVOSYL TRANSFERASE SQD2"/>
    <property type="match status" value="1"/>
</dbReference>
<reference evidence="5 6" key="1">
    <citation type="submission" date="2022-06" db="EMBL/GenBank/DDBJ databases">
        <title>Genomic Encyclopedia of Archaeal and Bacterial Type Strains, Phase II (KMG-II): from individual species to whole genera.</title>
        <authorList>
            <person name="Goeker M."/>
        </authorList>
    </citation>
    <scope>NUCLEOTIDE SEQUENCE [LARGE SCALE GENOMIC DNA]</scope>
    <source>
        <strain evidence="5 6">DSM 44693</strain>
    </source>
</reference>
<comment type="caution">
    <text evidence="5">The sequence shown here is derived from an EMBL/GenBank/DDBJ whole genome shotgun (WGS) entry which is preliminary data.</text>
</comment>
<sequence length="370" mass="39635">MSGSRVALVHERLTEVAGSEHVVEQLAVEWPHSRLRVPIADERAVVEVLRGRVDASVLDSAHRALGRRTYAPLLPLVPTALRRSHFGDVDAVIISHHAFALSAAHAAGDIPTIAYVHSPARWAWDPEMRAGEASGLPGRAALAALAAVARRAESTAAPKVTTVVANSTEVADRIRRWWGRDAVVVHPPVDTERFTVDPHVRRGDFFLLAGRLVPYKRPDLAVRAARQAGVPLMVAGSGRWQQLCEEVAGPGTEFLGRVDDEQMTDLQRRARALIMPGVEDFGIVPVEAMASGTPVIAVGEGGALDTVVPGLSGQLVPPGTDDEVVDGLAAAMRSFADGDYDATRIAAHAGTFSRAEFRRSMRRVVDAVAT</sequence>
<feature type="domain" description="Glycosyl transferase family 1" evidence="3">
    <location>
        <begin position="204"/>
        <end position="332"/>
    </location>
</feature>
<evidence type="ECO:0000313" key="6">
    <source>
        <dbReference type="Proteomes" id="UP001206895"/>
    </source>
</evidence>
<keyword evidence="1" id="KW-0328">Glycosyltransferase</keyword>
<keyword evidence="2" id="KW-0808">Transferase</keyword>
<gene>
    <name evidence="5" type="ORF">LX13_002342</name>
</gene>
<dbReference type="InterPro" id="IPR028098">
    <property type="entry name" value="Glyco_trans_4-like_N"/>
</dbReference>
<accession>A0ABT1HFP2</accession>
<dbReference type="RefSeq" id="WP_253661502.1">
    <property type="nucleotide sequence ID" value="NZ_BAAAJQ010000001.1"/>
</dbReference>
<organism evidence="5 6">
    <name type="scientific">Williamsia maris</name>
    <dbReference type="NCBI Taxonomy" id="72806"/>
    <lineage>
        <taxon>Bacteria</taxon>
        <taxon>Bacillati</taxon>
        <taxon>Actinomycetota</taxon>
        <taxon>Actinomycetes</taxon>
        <taxon>Mycobacteriales</taxon>
        <taxon>Nocardiaceae</taxon>
        <taxon>Williamsia</taxon>
    </lineage>
</organism>
<evidence type="ECO:0000313" key="5">
    <source>
        <dbReference type="EMBL" id="MCP2176523.1"/>
    </source>
</evidence>
<evidence type="ECO:0000256" key="1">
    <source>
        <dbReference type="ARBA" id="ARBA00022676"/>
    </source>
</evidence>
<evidence type="ECO:0000256" key="2">
    <source>
        <dbReference type="ARBA" id="ARBA00022679"/>
    </source>
</evidence>
<dbReference type="Proteomes" id="UP001206895">
    <property type="component" value="Unassembled WGS sequence"/>
</dbReference>
<name>A0ABT1HFP2_9NOCA</name>
<dbReference type="InterPro" id="IPR001296">
    <property type="entry name" value="Glyco_trans_1"/>
</dbReference>
<dbReference type="Pfam" id="PF13439">
    <property type="entry name" value="Glyco_transf_4"/>
    <property type="match status" value="1"/>
</dbReference>
<dbReference type="Pfam" id="PF00534">
    <property type="entry name" value="Glycos_transf_1"/>
    <property type="match status" value="1"/>
</dbReference>
<dbReference type="SUPFAM" id="SSF53756">
    <property type="entry name" value="UDP-Glycosyltransferase/glycogen phosphorylase"/>
    <property type="match status" value="1"/>
</dbReference>